<gene>
    <name evidence="1" type="ORF">Pla52o_21110</name>
</gene>
<protein>
    <submittedName>
        <fullName evidence="1">Uncharacterized protein</fullName>
    </submittedName>
</protein>
<comment type="caution">
    <text evidence="1">The sequence shown here is derived from an EMBL/GenBank/DDBJ whole genome shotgun (WGS) entry which is preliminary data.</text>
</comment>
<dbReference type="EMBL" id="SJPT01000003">
    <property type="protein sequence ID" value="TWU24187.1"/>
    <property type="molecule type" value="Genomic_DNA"/>
</dbReference>
<evidence type="ECO:0000313" key="1">
    <source>
        <dbReference type="EMBL" id="TWU24187.1"/>
    </source>
</evidence>
<sequence length="72" mass="8228">MLVLGRLSNFGADLAQVFTEIRKHEHRRKVKILALSRHISLTDGIFDLEFTVSGKRVYTEQSCGHNRPTCDD</sequence>
<evidence type="ECO:0000313" key="2">
    <source>
        <dbReference type="Proteomes" id="UP000316304"/>
    </source>
</evidence>
<dbReference type="Proteomes" id="UP000316304">
    <property type="component" value="Unassembled WGS sequence"/>
</dbReference>
<dbReference type="AlphaFoldDB" id="A0A5C6CKV1"/>
<proteinExistence type="predicted"/>
<name>A0A5C6CKV1_9BACT</name>
<organism evidence="1 2">
    <name type="scientific">Novipirellula galeiformis</name>
    <dbReference type="NCBI Taxonomy" id="2528004"/>
    <lineage>
        <taxon>Bacteria</taxon>
        <taxon>Pseudomonadati</taxon>
        <taxon>Planctomycetota</taxon>
        <taxon>Planctomycetia</taxon>
        <taxon>Pirellulales</taxon>
        <taxon>Pirellulaceae</taxon>
        <taxon>Novipirellula</taxon>
    </lineage>
</organism>
<reference evidence="1 2" key="1">
    <citation type="submission" date="2019-02" db="EMBL/GenBank/DDBJ databases">
        <title>Deep-cultivation of Planctomycetes and their phenomic and genomic characterization uncovers novel biology.</title>
        <authorList>
            <person name="Wiegand S."/>
            <person name="Jogler M."/>
            <person name="Boedeker C."/>
            <person name="Pinto D."/>
            <person name="Vollmers J."/>
            <person name="Rivas-Marin E."/>
            <person name="Kohn T."/>
            <person name="Peeters S.H."/>
            <person name="Heuer A."/>
            <person name="Rast P."/>
            <person name="Oberbeckmann S."/>
            <person name="Bunk B."/>
            <person name="Jeske O."/>
            <person name="Meyerdierks A."/>
            <person name="Storesund J.E."/>
            <person name="Kallscheuer N."/>
            <person name="Luecker S."/>
            <person name="Lage O.M."/>
            <person name="Pohl T."/>
            <person name="Merkel B.J."/>
            <person name="Hornburger P."/>
            <person name="Mueller R.-W."/>
            <person name="Bruemmer F."/>
            <person name="Labrenz M."/>
            <person name="Spormann A.M."/>
            <person name="Op Den Camp H."/>
            <person name="Overmann J."/>
            <person name="Amann R."/>
            <person name="Jetten M.S.M."/>
            <person name="Mascher T."/>
            <person name="Medema M.H."/>
            <person name="Devos D.P."/>
            <person name="Kaster A.-K."/>
            <person name="Ovreas L."/>
            <person name="Rohde M."/>
            <person name="Galperin M.Y."/>
            <person name="Jogler C."/>
        </authorList>
    </citation>
    <scope>NUCLEOTIDE SEQUENCE [LARGE SCALE GENOMIC DNA]</scope>
    <source>
        <strain evidence="1 2">Pla52o</strain>
    </source>
</reference>
<keyword evidence="2" id="KW-1185">Reference proteome</keyword>
<accession>A0A5C6CKV1</accession>